<keyword evidence="3 6" id="KW-0808">Transferase</keyword>
<evidence type="ECO:0000313" key="7">
    <source>
        <dbReference type="Proteomes" id="UP000239494"/>
    </source>
</evidence>
<feature type="domain" description="Erythromycin biosynthesis protein CIII-like N-terminal" evidence="5">
    <location>
        <begin position="22"/>
        <end position="220"/>
    </location>
</feature>
<dbReference type="InterPro" id="IPR002213">
    <property type="entry name" value="UDP_glucos_trans"/>
</dbReference>
<dbReference type="GO" id="GO:0008194">
    <property type="term" value="F:UDP-glycosyltransferase activity"/>
    <property type="evidence" value="ECO:0007669"/>
    <property type="project" value="InterPro"/>
</dbReference>
<dbReference type="AlphaFoldDB" id="A0A2T0SN19"/>
<evidence type="ECO:0000256" key="1">
    <source>
        <dbReference type="ARBA" id="ARBA00006962"/>
    </source>
</evidence>
<keyword evidence="7" id="KW-1185">Reference proteome</keyword>
<reference evidence="6 7" key="1">
    <citation type="submission" date="2018-03" db="EMBL/GenBank/DDBJ databases">
        <title>Genomic Encyclopedia of Archaeal and Bacterial Type Strains, Phase II (KMG-II): from individual species to whole genera.</title>
        <authorList>
            <person name="Goeker M."/>
        </authorList>
    </citation>
    <scope>NUCLEOTIDE SEQUENCE [LARGE SCALE GENOMIC DNA]</scope>
    <source>
        <strain evidence="6 7">DSM 44720</strain>
    </source>
</reference>
<gene>
    <name evidence="6" type="ORF">CLV43_11586</name>
</gene>
<dbReference type="RefSeq" id="WP_106194255.1">
    <property type="nucleotide sequence ID" value="NZ_PVTF01000015.1"/>
</dbReference>
<evidence type="ECO:0000313" key="6">
    <source>
        <dbReference type="EMBL" id="PRY34810.1"/>
    </source>
</evidence>
<dbReference type="Pfam" id="PF06722">
    <property type="entry name" value="EryCIII-like_C"/>
    <property type="match status" value="1"/>
</dbReference>
<dbReference type="EMBL" id="PVTF01000015">
    <property type="protein sequence ID" value="PRY34810.1"/>
    <property type="molecule type" value="Genomic_DNA"/>
</dbReference>
<dbReference type="Gene3D" id="3.40.50.2000">
    <property type="entry name" value="Glycogen Phosphorylase B"/>
    <property type="match status" value="2"/>
</dbReference>
<accession>A0A2T0SN19</accession>
<name>A0A2T0SN19_9PSEU</name>
<dbReference type="InterPro" id="IPR050426">
    <property type="entry name" value="Glycosyltransferase_28"/>
</dbReference>
<evidence type="ECO:0000259" key="5">
    <source>
        <dbReference type="Pfam" id="PF21036"/>
    </source>
</evidence>
<dbReference type="GO" id="GO:0017000">
    <property type="term" value="P:antibiotic biosynthetic process"/>
    <property type="evidence" value="ECO:0007669"/>
    <property type="project" value="UniProtKB-ARBA"/>
</dbReference>
<dbReference type="PANTHER" id="PTHR48050">
    <property type="entry name" value="STEROL 3-BETA-GLUCOSYLTRANSFERASE"/>
    <property type="match status" value="1"/>
</dbReference>
<dbReference type="CDD" id="cd03784">
    <property type="entry name" value="GT1_Gtf-like"/>
    <property type="match status" value="1"/>
</dbReference>
<comment type="caution">
    <text evidence="6">The sequence shown here is derived from an EMBL/GenBank/DDBJ whole genome shotgun (WGS) entry which is preliminary data.</text>
</comment>
<evidence type="ECO:0000256" key="2">
    <source>
        <dbReference type="ARBA" id="ARBA00022676"/>
    </source>
</evidence>
<dbReference type="InterPro" id="IPR048284">
    <property type="entry name" value="EryCIII-like_N"/>
</dbReference>
<dbReference type="GO" id="GO:0016758">
    <property type="term" value="F:hexosyltransferase activity"/>
    <property type="evidence" value="ECO:0007669"/>
    <property type="project" value="UniProtKB-ARBA"/>
</dbReference>
<comment type="similarity">
    <text evidence="1">Belongs to the glycosyltransferase 28 family.</text>
</comment>
<evidence type="ECO:0000259" key="4">
    <source>
        <dbReference type="Pfam" id="PF06722"/>
    </source>
</evidence>
<evidence type="ECO:0000256" key="3">
    <source>
        <dbReference type="ARBA" id="ARBA00022679"/>
    </source>
</evidence>
<proteinExistence type="inferred from homology"/>
<organism evidence="6 7">
    <name type="scientific">Umezawaea tangerina</name>
    <dbReference type="NCBI Taxonomy" id="84725"/>
    <lineage>
        <taxon>Bacteria</taxon>
        <taxon>Bacillati</taxon>
        <taxon>Actinomycetota</taxon>
        <taxon>Actinomycetes</taxon>
        <taxon>Pseudonocardiales</taxon>
        <taxon>Pseudonocardiaceae</taxon>
        <taxon>Umezawaea</taxon>
    </lineage>
</organism>
<feature type="domain" description="Erythromycin biosynthesis protein CIII-like C-terminal" evidence="4">
    <location>
        <begin position="234"/>
        <end position="370"/>
    </location>
</feature>
<keyword evidence="2" id="KW-0328">Glycosyltransferase</keyword>
<protein>
    <submittedName>
        <fullName evidence="6">UDP:flavonoid glycosyltransferase YjiC (YdhE family)</fullName>
    </submittedName>
</protein>
<dbReference type="PANTHER" id="PTHR48050:SF13">
    <property type="entry name" value="STEROL 3-BETA-GLUCOSYLTRANSFERASE UGT80A2"/>
    <property type="match status" value="1"/>
</dbReference>
<dbReference type="InterPro" id="IPR010610">
    <property type="entry name" value="EryCIII-like_C"/>
</dbReference>
<dbReference type="FunFam" id="3.40.50.2000:FF:000072">
    <property type="entry name" value="Glycosyl transferase"/>
    <property type="match status" value="1"/>
</dbReference>
<dbReference type="Proteomes" id="UP000239494">
    <property type="component" value="Unassembled WGS sequence"/>
</dbReference>
<dbReference type="SUPFAM" id="SSF53756">
    <property type="entry name" value="UDP-Glycosyltransferase/glycogen phosphorylase"/>
    <property type="match status" value="1"/>
</dbReference>
<sequence length="373" mass="39305">MRVLIVSALGTGHVLPAVPLAWALRAAGHDVLLTAAGDALVAERAGLPVEDVLPGQDMRGVFEWIKANRPELVARLGNTEATRDLREAVPVFARVSDRMVDGIVDAATRYRPDVVVYTQLQGAGPLVAAKLGVPAVQQGFGFARTDGVNELMREHLADAYRRHGVVGSVRPERIDVAPPSMLGGPPEGWSARYIPYNSGAVLPDWLKHPPSRPRVAVTLGTVVPAMSGFGTVSRIVDVAAGMDAEFVLAVGKTDLGDLPDNVVAVPWVPLNELLRTCTAVIHHGGAGTTLTAADAALPQIVVPDGADRYANADAVHERGIGVSTTPDAVDADLVEWLLKADKPRAAAAEVRDEMHGMPTPASLVPRIVELAAS</sequence>
<dbReference type="Pfam" id="PF21036">
    <property type="entry name" value="EryCIII-like_N"/>
    <property type="match status" value="1"/>
</dbReference>
<dbReference type="OrthoDB" id="5488434at2"/>